<dbReference type="FunFam" id="1.10.10.2830:FF:000001">
    <property type="entry name" value="Chromosome partitioning protein ParB"/>
    <property type="match status" value="1"/>
</dbReference>
<accession>A0A3D9FH21</accession>
<dbReference type="GO" id="GO:0007059">
    <property type="term" value="P:chromosome segregation"/>
    <property type="evidence" value="ECO:0007669"/>
    <property type="project" value="UniProtKB-KW"/>
</dbReference>
<dbReference type="Gene3D" id="3.90.1530.30">
    <property type="match status" value="1"/>
</dbReference>
<keyword evidence="3 7" id="KW-0238">DNA-binding</keyword>
<dbReference type="OrthoDB" id="9802051at2"/>
<protein>
    <submittedName>
        <fullName evidence="7">Chromosome segregation DNA-binding protein</fullName>
    </submittedName>
</protein>
<dbReference type="InterPro" id="IPR057240">
    <property type="entry name" value="ParB_dimer_C"/>
</dbReference>
<dbReference type="GO" id="GO:0003677">
    <property type="term" value="F:DNA binding"/>
    <property type="evidence" value="ECO:0007669"/>
    <property type="project" value="UniProtKB-KW"/>
</dbReference>
<dbReference type="AlphaFoldDB" id="A0A3D9FH21"/>
<dbReference type="FunFam" id="3.90.1530.30:FF:000001">
    <property type="entry name" value="Chromosome partitioning protein ParB"/>
    <property type="match status" value="1"/>
</dbReference>
<dbReference type="Gene3D" id="1.10.10.2830">
    <property type="match status" value="1"/>
</dbReference>
<dbReference type="NCBIfam" id="TIGR00180">
    <property type="entry name" value="parB_part"/>
    <property type="match status" value="1"/>
</dbReference>
<evidence type="ECO:0000313" key="7">
    <source>
        <dbReference type="EMBL" id="RED17083.1"/>
    </source>
</evidence>
<evidence type="ECO:0000259" key="6">
    <source>
        <dbReference type="SMART" id="SM00470"/>
    </source>
</evidence>
<comment type="caution">
    <text evidence="7">The sequence shown here is derived from an EMBL/GenBank/DDBJ whole genome shotgun (WGS) entry which is preliminary data.</text>
</comment>
<dbReference type="Pfam" id="PF23552">
    <property type="entry name" value="ParB_C"/>
    <property type="match status" value="1"/>
</dbReference>
<dbReference type="InterPro" id="IPR041468">
    <property type="entry name" value="HTH_ParB/Spo0J"/>
</dbReference>
<dbReference type="Proteomes" id="UP000256310">
    <property type="component" value="Unassembled WGS sequence"/>
</dbReference>
<dbReference type="GO" id="GO:0005694">
    <property type="term" value="C:chromosome"/>
    <property type="evidence" value="ECO:0007669"/>
    <property type="project" value="TreeGrafter"/>
</dbReference>
<sequence>MSNGKAEKKTPARKKPSGLGRGLSALMGEVEQEASVSAAPDEGAVQMLPVGKIAPHPDQPRRHFDEDALSELANSIEVRGMIQPIVVRPQGAGYQIVAGERRWRAAQRAHLHQVPVIVRDFDDAETLEIALVENIQREDLNAIEEAEAYKRLIEDFGHSQAALARLVHKSRSHVTNLLRLLELPDAVRAMVVSGELDMGHARAIIGAPDVEALARLIAAQGLSVREAEDLARRAKPGGSTQQKRPPRERDADIVALERQLGEAIGLAVAIDYNGKMGTVSVAYRSLDQLDLICQRLSGEKI</sequence>
<dbReference type="PANTHER" id="PTHR33375">
    <property type="entry name" value="CHROMOSOME-PARTITIONING PROTEIN PARB-RELATED"/>
    <property type="match status" value="1"/>
</dbReference>
<evidence type="ECO:0000313" key="8">
    <source>
        <dbReference type="Proteomes" id="UP000256310"/>
    </source>
</evidence>
<feature type="compositionally biased region" description="Basic and acidic residues" evidence="5">
    <location>
        <begin position="1"/>
        <end position="10"/>
    </location>
</feature>
<evidence type="ECO:0000256" key="4">
    <source>
        <dbReference type="ARBA" id="ARBA00025472"/>
    </source>
</evidence>
<keyword evidence="8" id="KW-1185">Reference proteome</keyword>
<dbReference type="CDD" id="cd16393">
    <property type="entry name" value="SPO0J_N"/>
    <property type="match status" value="1"/>
</dbReference>
<dbReference type="Pfam" id="PF02195">
    <property type="entry name" value="ParB_N"/>
    <property type="match status" value="1"/>
</dbReference>
<organism evidence="7 8">
    <name type="scientific">Parasphingopyxis lamellibrachiae</name>
    <dbReference type="NCBI Taxonomy" id="680125"/>
    <lineage>
        <taxon>Bacteria</taxon>
        <taxon>Pseudomonadati</taxon>
        <taxon>Pseudomonadota</taxon>
        <taxon>Alphaproteobacteria</taxon>
        <taxon>Sphingomonadales</taxon>
        <taxon>Sphingomonadaceae</taxon>
        <taxon>Parasphingopyxis</taxon>
    </lineage>
</organism>
<feature type="region of interest" description="Disordered" evidence="5">
    <location>
        <begin position="1"/>
        <end position="26"/>
    </location>
</feature>
<keyword evidence="2" id="KW-0159">Chromosome partition</keyword>
<dbReference type="RefSeq" id="WP_116236398.1">
    <property type="nucleotide sequence ID" value="NZ_QRDP01000004.1"/>
</dbReference>
<name>A0A3D9FH21_9SPHN</name>
<dbReference type="EMBL" id="QRDP01000004">
    <property type="protein sequence ID" value="RED17083.1"/>
    <property type="molecule type" value="Genomic_DNA"/>
</dbReference>
<dbReference type="GO" id="GO:0045881">
    <property type="term" value="P:positive regulation of sporulation resulting in formation of a cellular spore"/>
    <property type="evidence" value="ECO:0007669"/>
    <property type="project" value="TreeGrafter"/>
</dbReference>
<dbReference type="PANTHER" id="PTHR33375:SF1">
    <property type="entry name" value="CHROMOSOME-PARTITIONING PROTEIN PARB-RELATED"/>
    <property type="match status" value="1"/>
</dbReference>
<feature type="domain" description="ParB-like N-terminal" evidence="6">
    <location>
        <begin position="46"/>
        <end position="135"/>
    </location>
</feature>
<dbReference type="Pfam" id="PF17762">
    <property type="entry name" value="HTH_ParB"/>
    <property type="match status" value="1"/>
</dbReference>
<comment type="similarity">
    <text evidence="1">Belongs to the ParB family.</text>
</comment>
<dbReference type="SMART" id="SM00470">
    <property type="entry name" value="ParB"/>
    <property type="match status" value="1"/>
</dbReference>
<feature type="region of interest" description="Disordered" evidence="5">
    <location>
        <begin position="229"/>
        <end position="250"/>
    </location>
</feature>
<gene>
    <name evidence="7" type="ORF">DFR46_2118</name>
</gene>
<evidence type="ECO:0000256" key="3">
    <source>
        <dbReference type="ARBA" id="ARBA00023125"/>
    </source>
</evidence>
<dbReference type="InterPro" id="IPR003115">
    <property type="entry name" value="ParB_N"/>
</dbReference>
<dbReference type="InterPro" id="IPR004437">
    <property type="entry name" value="ParB/RepB/Spo0J"/>
</dbReference>
<dbReference type="InterPro" id="IPR050336">
    <property type="entry name" value="Chromosome_partition/occlusion"/>
</dbReference>
<proteinExistence type="inferred from homology"/>
<dbReference type="InterPro" id="IPR036086">
    <property type="entry name" value="ParB/Sulfiredoxin_sf"/>
</dbReference>
<evidence type="ECO:0000256" key="2">
    <source>
        <dbReference type="ARBA" id="ARBA00022829"/>
    </source>
</evidence>
<evidence type="ECO:0000256" key="1">
    <source>
        <dbReference type="ARBA" id="ARBA00006295"/>
    </source>
</evidence>
<comment type="function">
    <text evidence="4">Involved in chromosome partition. Localize to both poles of the predivisional cell following completion of DNA replication. Binds to the DNA origin of replication.</text>
</comment>
<reference evidence="7 8" key="1">
    <citation type="submission" date="2018-07" db="EMBL/GenBank/DDBJ databases">
        <title>Genomic Encyclopedia of Type Strains, Phase IV (KMG-IV): sequencing the most valuable type-strain genomes for metagenomic binning, comparative biology and taxonomic classification.</title>
        <authorList>
            <person name="Goeker M."/>
        </authorList>
    </citation>
    <scope>NUCLEOTIDE SEQUENCE [LARGE SCALE GENOMIC DNA]</scope>
    <source>
        <strain evidence="7 8">DSM 26725</strain>
    </source>
</reference>
<evidence type="ECO:0000256" key="5">
    <source>
        <dbReference type="SAM" id="MobiDB-lite"/>
    </source>
</evidence>
<dbReference type="SUPFAM" id="SSF110849">
    <property type="entry name" value="ParB/Sulfiredoxin"/>
    <property type="match status" value="1"/>
</dbReference>